<keyword evidence="4" id="KW-0170">Cobalt</keyword>
<dbReference type="GeneID" id="79412663"/>
<organism evidence="6 7">
    <name type="scientific">Pseudomonas phage JG054</name>
    <dbReference type="NCBI Taxonomy" id="1970800"/>
    <lineage>
        <taxon>Viruses</taxon>
        <taxon>Duplodnaviria</taxon>
        <taxon>Heunggongvirae</taxon>
        <taxon>Uroviricota</taxon>
        <taxon>Caudoviricetes</taxon>
        <taxon>Queuovirinae</taxon>
        <taxon>Nipunavirus</taxon>
        <taxon>Nipunavirus JG054</taxon>
    </lineage>
</organism>
<dbReference type="RefSeq" id="YP_010719527.1">
    <property type="nucleotide sequence ID" value="NC_072498.1"/>
</dbReference>
<dbReference type="KEGG" id="vg:79412663"/>
<dbReference type="GO" id="GO:0008998">
    <property type="term" value="F:ribonucleoside-triphosphate reductase (thioredoxin) activity"/>
    <property type="evidence" value="ECO:0007669"/>
    <property type="project" value="UniProtKB-EC"/>
</dbReference>
<evidence type="ECO:0000256" key="2">
    <source>
        <dbReference type="ARBA" id="ARBA00022628"/>
    </source>
</evidence>
<dbReference type="Proteomes" id="UP000240696">
    <property type="component" value="Segment"/>
</dbReference>
<dbReference type="EC" id="1.17.4.2" evidence="6"/>
<evidence type="ECO:0000256" key="1">
    <source>
        <dbReference type="ARBA" id="ARBA00001922"/>
    </source>
</evidence>
<evidence type="ECO:0000313" key="6">
    <source>
        <dbReference type="EMBL" id="ARB11208.1"/>
    </source>
</evidence>
<dbReference type="InterPro" id="IPR050862">
    <property type="entry name" value="RdRp_reductase_class-2"/>
</dbReference>
<dbReference type="PANTHER" id="PTHR43371">
    <property type="entry name" value="VITAMIN B12-DEPENDENT RIBONUCLEOTIDE REDUCTASE"/>
    <property type="match status" value="1"/>
</dbReference>
<dbReference type="GO" id="GO:0031419">
    <property type="term" value="F:cobalamin binding"/>
    <property type="evidence" value="ECO:0007669"/>
    <property type="project" value="UniProtKB-KW"/>
</dbReference>
<dbReference type="GO" id="GO:0004748">
    <property type="term" value="F:ribonucleoside-diphosphate reductase activity, thioredoxin disulfide as acceptor"/>
    <property type="evidence" value="ECO:0007669"/>
    <property type="project" value="TreeGrafter"/>
</dbReference>
<dbReference type="Pfam" id="PF21995">
    <property type="entry name" value="RNR-II_ins_dom"/>
    <property type="match status" value="1"/>
</dbReference>
<gene>
    <name evidence="6" type="primary">rtpR</name>
    <name evidence="6" type="ORF">JG054_00063</name>
</gene>
<proteinExistence type="predicted"/>
<evidence type="ECO:0000259" key="5">
    <source>
        <dbReference type="Pfam" id="PF21995"/>
    </source>
</evidence>
<dbReference type="Gene3D" id="3.20.70.20">
    <property type="match status" value="3"/>
</dbReference>
<dbReference type="SUPFAM" id="SSF51998">
    <property type="entry name" value="PFL-like glycyl radical enzymes"/>
    <property type="match status" value="1"/>
</dbReference>
<accession>A0A2H4GYF4</accession>
<evidence type="ECO:0000256" key="4">
    <source>
        <dbReference type="ARBA" id="ARBA00023285"/>
    </source>
</evidence>
<sequence length="631" mass="71211">MDLYQQYIHISRYSRWRDDLGRRETWPETVQRYIDFFDKRTEHKFTDVLQGKVKEAILNLEVMPSMRALMTAGEALDRENLAGFNCSYLAINTKRSFAEALYILMCGTGVGFSCERQEVTKLPAVPHELLNTDDTIVVADSKEGWAKAYHALLGHLWNGDIPKIDYSKVRPAGARLKIFGGRASGPDPLKRLFKFTIDTFQRAKGRKLNSIEVHDLMCMIGEIVVVGGVRRSALISLSNLSDQRMRDAKAGQWWNDNPQRGLANNSVAYTEKPSAEIFMEEWLSLVKSKSGERGIFNRVAASNQAARWGRRSKDYAYGCNPCSEIILRDKQLCNLSEVIVREGDTLETLLEKVEVATILGTLQATLTDFKFVSEAWARNTADEALLGVSLTGIMDNPLMAGAEGFDQLTITLNAMRDHARRINEQWAKGLGIKPSAAITCVKPSGTVSQLCNTASGIHARHNRNYIRTVRVDKKDPLYQFMKDKGFVTEDDVMRPDSTAVVSFAMSAPDGAVTRDQVTALQALELWLLYQREWCEHKPSVTVTVRDEEWIAVGAWVYEHFDEVSGISFLPHTDHTYQQAPYQDMTPEEFALWQKEHPVPEVDWRELAEYEKTDNTVAMQTLACTSGACELP</sequence>
<keyword evidence="7" id="KW-1185">Reference proteome</keyword>
<name>A0A2H4GYF4_9CAUD</name>
<evidence type="ECO:0000256" key="3">
    <source>
        <dbReference type="ARBA" id="ARBA00023002"/>
    </source>
</evidence>
<feature type="domain" description="B12-dependent ribonucleotide reductase insertion" evidence="5">
    <location>
        <begin position="134"/>
        <end position="192"/>
    </location>
</feature>
<reference evidence="6 7" key="1">
    <citation type="submission" date="2016-09" db="EMBL/GenBank/DDBJ databases">
        <title>Complete genome sequence of Pseudomonas aeruginosa phage JG054.</title>
        <authorList>
            <person name="Uhlig C.M."/>
            <person name="Bunk B."/>
            <person name="Rohde M."/>
            <person name="Schobert M."/>
            <person name="Jahn D."/>
        </authorList>
    </citation>
    <scope>NUCLEOTIDE SEQUENCE [LARGE SCALE GENOMIC DNA]</scope>
</reference>
<comment type="cofactor">
    <cofactor evidence="1">
        <name>adenosylcob(III)alamin</name>
        <dbReference type="ChEBI" id="CHEBI:18408"/>
    </cofactor>
</comment>
<keyword evidence="3 6" id="KW-0560">Oxidoreductase</keyword>
<dbReference type="PANTHER" id="PTHR43371:SF1">
    <property type="entry name" value="RIBONUCLEOSIDE-DIPHOSPHATE REDUCTASE"/>
    <property type="match status" value="1"/>
</dbReference>
<dbReference type="EMBL" id="KX898400">
    <property type="protein sequence ID" value="ARB11208.1"/>
    <property type="molecule type" value="Genomic_DNA"/>
</dbReference>
<evidence type="ECO:0000313" key="7">
    <source>
        <dbReference type="Proteomes" id="UP000240696"/>
    </source>
</evidence>
<dbReference type="InterPro" id="IPR054158">
    <property type="entry name" value="RNR-II_ins_dom"/>
</dbReference>
<protein>
    <submittedName>
        <fullName evidence="6">Adenosylcobalamin-dependent ribonucleoside-triphosphate reductase</fullName>
        <ecNumber evidence="6">1.17.4.2</ecNumber>
    </submittedName>
</protein>
<keyword evidence="2" id="KW-0846">Cobalamin</keyword>